<dbReference type="InterPro" id="IPR010827">
    <property type="entry name" value="BamA/TamA_POTRA"/>
</dbReference>
<evidence type="ECO:0000256" key="4">
    <source>
        <dbReference type="ARBA" id="ARBA00023136"/>
    </source>
</evidence>
<keyword evidence="2" id="KW-1134">Transmembrane beta strand</keyword>
<dbReference type="eggNOG" id="COG4775">
    <property type="taxonomic scope" value="Bacteria"/>
</dbReference>
<dbReference type="AlphaFoldDB" id="D0MK95"/>
<gene>
    <name evidence="6" type="ordered locus">Rmar_1924</name>
</gene>
<reference evidence="6 7" key="1">
    <citation type="journal article" date="2009" name="Stand. Genomic Sci.">
        <title>Complete genome sequence of Rhodothermus marinus type strain (R-10).</title>
        <authorList>
            <person name="Nolan M."/>
            <person name="Tindall B.J."/>
            <person name="Pomrenke H."/>
            <person name="Lapidus A."/>
            <person name="Copeland A."/>
            <person name="Glavina Del Rio T."/>
            <person name="Lucas S."/>
            <person name="Chen F."/>
            <person name="Tice H."/>
            <person name="Cheng J.F."/>
            <person name="Saunders E."/>
            <person name="Han C."/>
            <person name="Bruce D."/>
            <person name="Goodwin L."/>
            <person name="Chain P."/>
            <person name="Pitluck S."/>
            <person name="Ovchinikova G."/>
            <person name="Pati A."/>
            <person name="Ivanova N."/>
            <person name="Mavromatis K."/>
            <person name="Chen A."/>
            <person name="Palaniappan K."/>
            <person name="Land M."/>
            <person name="Hauser L."/>
            <person name="Chang Y.J."/>
            <person name="Jeffries C.D."/>
            <person name="Brettin T."/>
            <person name="Goker M."/>
            <person name="Bristow J."/>
            <person name="Eisen J.A."/>
            <person name="Markowitz V."/>
            <person name="Hugenholtz P."/>
            <person name="Kyrpides N.C."/>
            <person name="Klenk H.P."/>
            <person name="Detter J.C."/>
        </authorList>
    </citation>
    <scope>NUCLEOTIDE SEQUENCE [LARGE SCALE GENOMIC DNA]</scope>
    <source>
        <strain evidence="7">ATCC 43812 / DSM 4252 / R-10</strain>
    </source>
</reference>
<dbReference type="EMBL" id="CP001807">
    <property type="protein sequence ID" value="ACY48807.1"/>
    <property type="molecule type" value="Genomic_DNA"/>
</dbReference>
<keyword evidence="4" id="KW-0472">Membrane</keyword>
<keyword evidence="3" id="KW-0812">Transmembrane</keyword>
<dbReference type="InterPro" id="IPR039910">
    <property type="entry name" value="D15-like"/>
</dbReference>
<sequence>MYVGLLIGFGTSRLLYAQSSPPSDSVSRVAASFRLGTIRILESGPLSAEVVRAALPFRPGDRLNAERLQAGLEAVARRYAEAGYPLARVIIRQLDQDPAHPDRLLLALAVEPGPCLYLDRIVLRGTRRTRPDFVARLLNLQIGRRLRAFNPERMQERLTATGLFRRVDPPELYLTGDTTAALVFPLEEAPPGSFDLLLGYQPPGAGAGGVVGSGHLQLRHLFGAGRELDVQLERLPGRVSRFRLEAADPFLPGTSFSLRLGFAGHQQDSTYNRQDFRLVLGYRFPSGLQLTASWRREATRPGPAGLRLEDGRQRIARGTATLFGVGLRWEQLDHPLAPRQGLTLTVQAERGRKTWSARQVSGGDTLRVHERFRQDRLEAMLRFYGPLAARLVLVGGGELALLRADRYDAADFYRLGGARSLRGYNEEQFAGHRTARLLAEIRYLLTPPTFIFGFLDLGYVATPSLPGTEPRTAWHPGYGLGLQLQTGAGLLNLSYALNPDEPLLDGRIHLQLVFAL</sequence>
<accession>D0MK95</accession>
<feature type="domain" description="POTRA" evidence="5">
    <location>
        <begin position="33"/>
        <end position="113"/>
    </location>
</feature>
<dbReference type="InterPro" id="IPR034746">
    <property type="entry name" value="POTRA"/>
</dbReference>
<dbReference type="InterPro" id="IPR000184">
    <property type="entry name" value="Bac_surfAg_D15"/>
</dbReference>
<proteinExistence type="predicted"/>
<evidence type="ECO:0000256" key="1">
    <source>
        <dbReference type="ARBA" id="ARBA00004370"/>
    </source>
</evidence>
<comment type="subcellular location">
    <subcellularLocation>
        <location evidence="1">Membrane</location>
    </subcellularLocation>
</comment>
<name>D0MK95_RHOM4</name>
<evidence type="ECO:0000256" key="2">
    <source>
        <dbReference type="ARBA" id="ARBA00022452"/>
    </source>
</evidence>
<dbReference type="Proteomes" id="UP000002221">
    <property type="component" value="Chromosome"/>
</dbReference>
<dbReference type="Pfam" id="PF01103">
    <property type="entry name" value="Omp85"/>
    <property type="match status" value="1"/>
</dbReference>
<evidence type="ECO:0000313" key="6">
    <source>
        <dbReference type="EMBL" id="ACY48807.1"/>
    </source>
</evidence>
<protein>
    <submittedName>
        <fullName evidence="6">Surface antigen (D15)</fullName>
    </submittedName>
</protein>
<evidence type="ECO:0000256" key="3">
    <source>
        <dbReference type="ARBA" id="ARBA00022692"/>
    </source>
</evidence>
<dbReference type="OrthoDB" id="9811416at2"/>
<dbReference type="PROSITE" id="PS51779">
    <property type="entry name" value="POTRA"/>
    <property type="match status" value="1"/>
</dbReference>
<dbReference type="PANTHER" id="PTHR12815">
    <property type="entry name" value="SORTING AND ASSEMBLY MACHINERY SAMM50 PROTEIN FAMILY MEMBER"/>
    <property type="match status" value="1"/>
</dbReference>
<evidence type="ECO:0000313" key="7">
    <source>
        <dbReference type="Proteomes" id="UP000002221"/>
    </source>
</evidence>
<keyword evidence="7" id="KW-1185">Reference proteome</keyword>
<dbReference type="HOGENOM" id="CLU_031706_0_0_10"/>
<dbReference type="Pfam" id="PF07244">
    <property type="entry name" value="POTRA"/>
    <property type="match status" value="1"/>
</dbReference>
<dbReference type="Gene3D" id="2.40.160.50">
    <property type="entry name" value="membrane protein fhac: a member of the omp85/tpsb transporter family"/>
    <property type="match status" value="1"/>
</dbReference>
<dbReference type="PANTHER" id="PTHR12815:SF18">
    <property type="entry name" value="SORTING AND ASSEMBLY MACHINERY COMPONENT 50 HOMOLOG"/>
    <property type="match status" value="1"/>
</dbReference>
<dbReference type="KEGG" id="rmr:Rmar_1924"/>
<dbReference type="Gene3D" id="3.10.20.310">
    <property type="entry name" value="membrane protein fhac"/>
    <property type="match status" value="2"/>
</dbReference>
<evidence type="ECO:0000259" key="5">
    <source>
        <dbReference type="PROSITE" id="PS51779"/>
    </source>
</evidence>
<dbReference type="STRING" id="518766.Rmar_1924"/>
<dbReference type="GO" id="GO:0019867">
    <property type="term" value="C:outer membrane"/>
    <property type="evidence" value="ECO:0007669"/>
    <property type="project" value="InterPro"/>
</dbReference>
<organism evidence="6 7">
    <name type="scientific">Rhodothermus marinus (strain ATCC 43812 / DSM 4252 / R-10)</name>
    <name type="common">Rhodothermus obamensis</name>
    <dbReference type="NCBI Taxonomy" id="518766"/>
    <lineage>
        <taxon>Bacteria</taxon>
        <taxon>Pseudomonadati</taxon>
        <taxon>Rhodothermota</taxon>
        <taxon>Rhodothermia</taxon>
        <taxon>Rhodothermales</taxon>
        <taxon>Rhodothermaceae</taxon>
        <taxon>Rhodothermus</taxon>
    </lineage>
</organism>